<dbReference type="EMBL" id="CP099422">
    <property type="protein sequence ID" value="USW52999.1"/>
    <property type="molecule type" value="Genomic_DNA"/>
</dbReference>
<evidence type="ECO:0000313" key="3">
    <source>
        <dbReference type="Proteomes" id="UP001056384"/>
    </source>
</evidence>
<evidence type="ECO:0000256" key="1">
    <source>
        <dbReference type="SAM" id="MobiDB-lite"/>
    </source>
</evidence>
<feature type="region of interest" description="Disordered" evidence="1">
    <location>
        <begin position="1"/>
        <end position="49"/>
    </location>
</feature>
<dbReference type="Proteomes" id="UP001056384">
    <property type="component" value="Chromosome 5"/>
</dbReference>
<dbReference type="AlphaFoldDB" id="A0A9Q9APD3"/>
<name>A0A9Q9APD3_9PEZI</name>
<feature type="compositionally biased region" description="Polar residues" evidence="1">
    <location>
        <begin position="31"/>
        <end position="47"/>
    </location>
</feature>
<reference evidence="2" key="1">
    <citation type="submission" date="2022-06" db="EMBL/GenBank/DDBJ databases">
        <title>Complete genome sequences of two strains of the flax pathogen Septoria linicola.</title>
        <authorList>
            <person name="Lapalu N."/>
            <person name="Simon A."/>
            <person name="Demenou B."/>
            <person name="Paumier D."/>
            <person name="Guillot M.-P."/>
            <person name="Gout L."/>
            <person name="Valade R."/>
        </authorList>
    </citation>
    <scope>NUCLEOTIDE SEQUENCE</scope>
    <source>
        <strain evidence="2">SE15195</strain>
    </source>
</reference>
<keyword evidence="3" id="KW-1185">Reference proteome</keyword>
<accession>A0A9Q9APD3</accession>
<sequence>MSSNTTYQEPRHSTETDRTLFTPEDNAPTPRATSPARTLVDTSSTDTPYRGFPSRAHYLAALQEWADEKRYLQPSETTLNGFYGSTTLETYANRPKHEFGISRRLRERKEKKQTKRGGGWTLGLRRAE</sequence>
<gene>
    <name evidence="2" type="ORF">Slin15195_G063180</name>
</gene>
<feature type="compositionally biased region" description="Basic and acidic residues" evidence="1">
    <location>
        <begin position="9"/>
        <end position="18"/>
    </location>
</feature>
<feature type="region of interest" description="Disordered" evidence="1">
    <location>
        <begin position="107"/>
        <end position="128"/>
    </location>
</feature>
<organism evidence="2 3">
    <name type="scientific">Septoria linicola</name>
    <dbReference type="NCBI Taxonomy" id="215465"/>
    <lineage>
        <taxon>Eukaryota</taxon>
        <taxon>Fungi</taxon>
        <taxon>Dikarya</taxon>
        <taxon>Ascomycota</taxon>
        <taxon>Pezizomycotina</taxon>
        <taxon>Dothideomycetes</taxon>
        <taxon>Dothideomycetidae</taxon>
        <taxon>Mycosphaerellales</taxon>
        <taxon>Mycosphaerellaceae</taxon>
        <taxon>Septoria</taxon>
    </lineage>
</organism>
<evidence type="ECO:0000313" key="2">
    <source>
        <dbReference type="EMBL" id="USW52999.1"/>
    </source>
</evidence>
<dbReference type="OrthoDB" id="5381976at2759"/>
<proteinExistence type="predicted"/>
<protein>
    <submittedName>
        <fullName evidence="2">Uncharacterized protein</fullName>
    </submittedName>
</protein>